<evidence type="ECO:0000256" key="1">
    <source>
        <dbReference type="SAM" id="Phobius"/>
    </source>
</evidence>
<protein>
    <submittedName>
        <fullName evidence="2">Uncharacterized protein</fullName>
    </submittedName>
</protein>
<sequence length="192" mass="21704">MAELKRQKLLYQSNSTGALTISTSSLSPQEVEASATTNLPVTSSRGERIVNCLSTFEVGSTSGASDAASRLSSRRTANRGMHLSTKRYFCLFLCFPFLLLLFCATCLIICAVEIFYHFCYHHRGRSPWKSEERFDDGGDDRHEGVEGSIHGSQETMLLRRYLDDQLLLVIESVYNWRDEDVEVAYSRSLLLQ</sequence>
<keyword evidence="1" id="KW-0472">Membrane</keyword>
<accession>A0A9J5WZE7</accession>
<feature type="transmembrane region" description="Helical" evidence="1">
    <location>
        <begin position="88"/>
        <end position="116"/>
    </location>
</feature>
<reference evidence="2 3" key="1">
    <citation type="submission" date="2020-09" db="EMBL/GenBank/DDBJ databases">
        <title>De no assembly of potato wild relative species, Solanum commersonii.</title>
        <authorList>
            <person name="Cho K."/>
        </authorList>
    </citation>
    <scope>NUCLEOTIDE SEQUENCE [LARGE SCALE GENOMIC DNA]</scope>
    <source>
        <strain evidence="2">LZ3.2</strain>
        <tissue evidence="2">Leaf</tissue>
    </source>
</reference>
<name>A0A9J5WZE7_SOLCO</name>
<keyword evidence="1" id="KW-0812">Transmembrane</keyword>
<dbReference type="EMBL" id="JACXVP010000010">
    <property type="protein sequence ID" value="KAG5580366.1"/>
    <property type="molecule type" value="Genomic_DNA"/>
</dbReference>
<evidence type="ECO:0000313" key="3">
    <source>
        <dbReference type="Proteomes" id="UP000824120"/>
    </source>
</evidence>
<keyword evidence="1" id="KW-1133">Transmembrane helix</keyword>
<comment type="caution">
    <text evidence="2">The sequence shown here is derived from an EMBL/GenBank/DDBJ whole genome shotgun (WGS) entry which is preliminary data.</text>
</comment>
<evidence type="ECO:0000313" key="2">
    <source>
        <dbReference type="EMBL" id="KAG5580366.1"/>
    </source>
</evidence>
<proteinExistence type="predicted"/>
<organism evidence="2 3">
    <name type="scientific">Solanum commersonii</name>
    <name type="common">Commerson's wild potato</name>
    <name type="synonym">Commerson's nightshade</name>
    <dbReference type="NCBI Taxonomy" id="4109"/>
    <lineage>
        <taxon>Eukaryota</taxon>
        <taxon>Viridiplantae</taxon>
        <taxon>Streptophyta</taxon>
        <taxon>Embryophyta</taxon>
        <taxon>Tracheophyta</taxon>
        <taxon>Spermatophyta</taxon>
        <taxon>Magnoliopsida</taxon>
        <taxon>eudicotyledons</taxon>
        <taxon>Gunneridae</taxon>
        <taxon>Pentapetalae</taxon>
        <taxon>asterids</taxon>
        <taxon>lamiids</taxon>
        <taxon>Solanales</taxon>
        <taxon>Solanaceae</taxon>
        <taxon>Solanoideae</taxon>
        <taxon>Solaneae</taxon>
        <taxon>Solanum</taxon>
    </lineage>
</organism>
<keyword evidence="3" id="KW-1185">Reference proteome</keyword>
<dbReference type="Proteomes" id="UP000824120">
    <property type="component" value="Chromosome 10"/>
</dbReference>
<dbReference type="PANTHER" id="PTHR36322:SF3">
    <property type="entry name" value="TRANSMEMBRANE PROTEIN"/>
    <property type="match status" value="1"/>
</dbReference>
<gene>
    <name evidence="2" type="ORF">H5410_050993</name>
</gene>
<dbReference type="AlphaFoldDB" id="A0A9J5WZE7"/>
<dbReference type="PANTHER" id="PTHR36322">
    <property type="entry name" value="TRANSMEMBRANE PROTEIN"/>
    <property type="match status" value="1"/>
</dbReference>